<dbReference type="InterPro" id="IPR002502">
    <property type="entry name" value="Amidase_domain"/>
</dbReference>
<dbReference type="SMART" id="SM00458">
    <property type="entry name" value="RICIN"/>
    <property type="match status" value="2"/>
</dbReference>
<name>A0ABS5V0M2_9BIFI</name>
<feature type="domain" description="Ricin B lectin" evidence="3">
    <location>
        <begin position="588"/>
        <end position="725"/>
    </location>
</feature>
<organism evidence="5 6">
    <name type="scientific">Bifidobacterium colobi</name>
    <dbReference type="NCBI Taxonomy" id="2809026"/>
    <lineage>
        <taxon>Bacteria</taxon>
        <taxon>Bacillati</taxon>
        <taxon>Actinomycetota</taxon>
        <taxon>Actinomycetes</taxon>
        <taxon>Bifidobacteriales</taxon>
        <taxon>Bifidobacteriaceae</taxon>
        <taxon>Bifidobacterium</taxon>
    </lineage>
</organism>
<dbReference type="PROSITE" id="PS50231">
    <property type="entry name" value="RICIN_B_LECTIN"/>
    <property type="match status" value="2"/>
</dbReference>
<dbReference type="EMBL" id="JAFEJU010000009">
    <property type="protein sequence ID" value="MBT1175783.1"/>
    <property type="molecule type" value="Genomic_DNA"/>
</dbReference>
<feature type="chain" id="PRO_5046858642" evidence="2">
    <location>
        <begin position="29"/>
        <end position="1044"/>
    </location>
</feature>
<dbReference type="SMART" id="SM00701">
    <property type="entry name" value="PGRP"/>
    <property type="match status" value="1"/>
</dbReference>
<dbReference type="PANTHER" id="PTHR30032:SF8">
    <property type="entry name" value="GERMINATION-SPECIFIC N-ACETYLMURAMOYL-L-ALANINE AMIDASE"/>
    <property type="match status" value="1"/>
</dbReference>
<dbReference type="CDD" id="cd00161">
    <property type="entry name" value="beta-trefoil_Ricin-like"/>
    <property type="match status" value="2"/>
</dbReference>
<dbReference type="Gene3D" id="3.40.50.12090">
    <property type="match status" value="2"/>
</dbReference>
<comment type="caution">
    <text evidence="5">The sequence shown here is derived from an EMBL/GenBank/DDBJ whole genome shotgun (WGS) entry which is preliminary data.</text>
</comment>
<proteinExistence type="predicted"/>
<dbReference type="CDD" id="cd06583">
    <property type="entry name" value="PGRP"/>
    <property type="match status" value="1"/>
</dbReference>
<feature type="compositionally biased region" description="Polar residues" evidence="1">
    <location>
        <begin position="35"/>
        <end position="51"/>
    </location>
</feature>
<sequence>MMKYRKLIAGIVSVALASTLGLAQTAGAIEYPNVESVNDTSSDGISQVTKNHTPKTEKTSFSSSEDDQSIAPYSLDENESSSEPKNDATPSSTGVITASADLSGLATVGVTWKQQDMSDHSKAPSYRLRTFQNNKWGDWVELPSVDEDADVMGVSASYYVGNASKVEAELTPVDGQTLSEAKLVTVDSGYSAGNAQSSAFKDANGSTKHVAKSAVLTDKTTAKTQQTAAVTATGTIHTREEWWVNGNPAMTWSPERTGHWKGAIVHHTVDRNNYSQAEVPAMINGIYVFHNVTRGWGDIGYQIIVDRFGGIWEGRDEGVPNQIVPASQVAGAQAYSFNYDTFGVALLGSYHLSEAPTDAQIRSTAAAIAWEFDALGISDPYGTFQYLGTQARITGHGDHSHGSANNTACPGQQVWNRMGTIRDLVKSYLNDVTHLPALSVGSGTFYIDSAKQLESSLQAENGSTAEGASIRLQSGTKDAMGFEFNQQSDGSYEIVNKKSGLVLGVKDEKASNGAAVQQQSRNNKTSQRWWLRTANTGGVYIQSALGNWVLDLVSGNTQDGTLAQLYEPNGTQAQQFIVASATAAIPKNPVQLTSVADVKLSVGIADASFDAGKAVQLQNTDSSDAQLFAFNQAGNGVYSIINLNSGNAVEVASGGMTSGTAVRQWTPNGTLAQLWALRDAGNGQLGLANAKSGLVLDVPHGKPGNGVALQIYSSNGTVAQSWIAKSVESSRGVVKRLYGQLRYDTADAVIDAGFKQSRWVVIASGESYPDALVASAVAGALKAPVMLSEPDSLDNSAVDRIRQLGVTKAVFIGGQGVLSTRLETQVKNLVSEHQVIRFGGATRYDTSLDVLTRAPELLNFEWSNTVVMATGESYPDALSASSMSWAMRSPVVLVQDGNLDEELAQTILSARFNHALLIGGEGVIAKNVEKRLVSLDPTRLGGADRYETSAAVAEYAVEKGILKTDGAVFATGENYPDALAGSALAGSTGNVLLLVGDSSTQAVDAVAKYQTKGNKSTAFILGGEGVVSWKVAQHISTAFNKRLE</sequence>
<dbReference type="Pfam" id="PF14200">
    <property type="entry name" value="RicinB_lectin_2"/>
    <property type="match status" value="3"/>
</dbReference>
<dbReference type="InterPro" id="IPR000772">
    <property type="entry name" value="Ricin_B_lectin"/>
</dbReference>
<dbReference type="Gene3D" id="3.40.80.10">
    <property type="entry name" value="Peptidoglycan recognition protein-like"/>
    <property type="match status" value="1"/>
</dbReference>
<dbReference type="PANTHER" id="PTHR30032">
    <property type="entry name" value="N-ACETYLMURAMOYL-L-ALANINE AMIDASE-RELATED"/>
    <property type="match status" value="1"/>
</dbReference>
<dbReference type="InterPro" id="IPR036505">
    <property type="entry name" value="Amidase/PGRP_sf"/>
</dbReference>
<evidence type="ECO:0000256" key="1">
    <source>
        <dbReference type="SAM" id="MobiDB-lite"/>
    </source>
</evidence>
<dbReference type="InterPro" id="IPR051922">
    <property type="entry name" value="Bact_Sporulation_Assoc"/>
</dbReference>
<dbReference type="InterPro" id="IPR006619">
    <property type="entry name" value="PGRP_domain_met/bac"/>
</dbReference>
<gene>
    <name evidence="5" type="ORF">JS530_09790</name>
</gene>
<evidence type="ECO:0000313" key="5">
    <source>
        <dbReference type="EMBL" id="MBT1175783.1"/>
    </source>
</evidence>
<feature type="domain" description="Peptidoglycan recognition protein family" evidence="4">
    <location>
        <begin position="234"/>
        <end position="390"/>
    </location>
</feature>
<dbReference type="RefSeq" id="WP_214376978.1">
    <property type="nucleotide sequence ID" value="NZ_JAFEJU010000009.1"/>
</dbReference>
<dbReference type="InterPro" id="IPR035992">
    <property type="entry name" value="Ricin_B-like_lectins"/>
</dbReference>
<feature type="region of interest" description="Disordered" evidence="1">
    <location>
        <begin position="35"/>
        <end position="95"/>
    </location>
</feature>
<dbReference type="Proteomes" id="UP000711736">
    <property type="component" value="Unassembled WGS sequence"/>
</dbReference>
<dbReference type="Pfam" id="PF04122">
    <property type="entry name" value="CW_binding_2"/>
    <property type="match status" value="3"/>
</dbReference>
<accession>A0ABS5V0M2</accession>
<dbReference type="SUPFAM" id="SSF50370">
    <property type="entry name" value="Ricin B-like lectins"/>
    <property type="match status" value="2"/>
</dbReference>
<protein>
    <submittedName>
        <fullName evidence="5">Cell wall-binding repeat-containing protein</fullName>
    </submittedName>
</protein>
<evidence type="ECO:0000259" key="3">
    <source>
        <dbReference type="SMART" id="SM00458"/>
    </source>
</evidence>
<evidence type="ECO:0000256" key="2">
    <source>
        <dbReference type="SAM" id="SignalP"/>
    </source>
</evidence>
<evidence type="ECO:0000313" key="6">
    <source>
        <dbReference type="Proteomes" id="UP000711736"/>
    </source>
</evidence>
<feature type="domain" description="Ricin B lectin" evidence="3">
    <location>
        <begin position="442"/>
        <end position="579"/>
    </location>
</feature>
<keyword evidence="2" id="KW-0732">Signal</keyword>
<dbReference type="InterPro" id="IPR007253">
    <property type="entry name" value="Cell_wall-bd_2"/>
</dbReference>
<dbReference type="Pfam" id="PF01510">
    <property type="entry name" value="Amidase_2"/>
    <property type="match status" value="1"/>
</dbReference>
<dbReference type="SUPFAM" id="SSF55846">
    <property type="entry name" value="N-acetylmuramoyl-L-alanine amidase-like"/>
    <property type="match status" value="1"/>
</dbReference>
<keyword evidence="6" id="KW-1185">Reference proteome</keyword>
<evidence type="ECO:0000259" key="4">
    <source>
        <dbReference type="SMART" id="SM00701"/>
    </source>
</evidence>
<feature type="signal peptide" evidence="2">
    <location>
        <begin position="1"/>
        <end position="28"/>
    </location>
</feature>
<dbReference type="Gene3D" id="2.80.10.50">
    <property type="match status" value="3"/>
</dbReference>
<reference evidence="5 6" key="1">
    <citation type="journal article" date="2021" name="Environ. Microbiol.">
        <title>Genetic insights into the dark matter of the mammalian gut microbiota through targeted genome reconstruction.</title>
        <authorList>
            <person name="Lugli G.A."/>
            <person name="Alessandri G."/>
            <person name="Milani C."/>
            <person name="Viappiani A."/>
            <person name="Fontana F."/>
            <person name="Tarracchini C."/>
            <person name="Mancabelli L."/>
            <person name="Argentini C."/>
            <person name="Ruiz L."/>
            <person name="Margolles A."/>
            <person name="van Sinderen D."/>
            <person name="Turroni F."/>
            <person name="Ventura M."/>
        </authorList>
    </citation>
    <scope>NUCLEOTIDE SEQUENCE [LARGE SCALE GENOMIC DNA]</scope>
    <source>
        <strain evidence="5 6">LC6</strain>
    </source>
</reference>